<dbReference type="SMART" id="SM00717">
    <property type="entry name" value="SANT"/>
    <property type="match status" value="2"/>
</dbReference>
<feature type="domain" description="Myb-like" evidence="1">
    <location>
        <begin position="1"/>
        <end position="56"/>
    </location>
</feature>
<dbReference type="SUPFAM" id="SSF46689">
    <property type="entry name" value="Homeodomain-like"/>
    <property type="match status" value="1"/>
</dbReference>
<name>A0AA86NVN9_9EUKA</name>
<proteinExistence type="predicted"/>
<evidence type="ECO:0000259" key="1">
    <source>
        <dbReference type="PROSITE" id="PS50090"/>
    </source>
</evidence>
<dbReference type="PROSITE" id="PS50090">
    <property type="entry name" value="MYB_LIKE"/>
    <property type="match status" value="1"/>
</dbReference>
<dbReference type="Proteomes" id="UP001642409">
    <property type="component" value="Unassembled WGS sequence"/>
</dbReference>
<dbReference type="AlphaFoldDB" id="A0AA86NVN9"/>
<dbReference type="InterPro" id="IPR001005">
    <property type="entry name" value="SANT/Myb"/>
</dbReference>
<feature type="domain" description="SANT" evidence="2">
    <location>
        <begin position="32"/>
        <end position="60"/>
    </location>
</feature>
<dbReference type="CDD" id="cd00167">
    <property type="entry name" value="SANT"/>
    <property type="match status" value="1"/>
</dbReference>
<protein>
    <submittedName>
        <fullName evidence="3">Myb-like DNA-binding domain-containing protein</fullName>
    </submittedName>
    <submittedName>
        <fullName evidence="4">Myb-like_DNA-binding domain-containing protein</fullName>
    </submittedName>
</protein>
<gene>
    <name evidence="3" type="ORF">HINF_LOCUS14710</name>
    <name evidence="4" type="ORF">HINF_LOCUS1621</name>
</gene>
<dbReference type="EMBL" id="CAXDID020000003">
    <property type="protein sequence ID" value="CAL5971870.1"/>
    <property type="molecule type" value="Genomic_DNA"/>
</dbReference>
<sequence>MSDRSYSKWSQEEKDKLVLKITQFQNANQKPDWTEIQHHIGTKTIRQCYDQYVLLFRKPRKTDTRHSWTVQEERRLVKVFKQNPYQWEIIQKQFSNLNVVQLKNKVNAMLVKYEKSKSQQNEQAGSLESGLSESANLVVQLKALLQM</sequence>
<dbReference type="Pfam" id="PF00249">
    <property type="entry name" value="Myb_DNA-binding"/>
    <property type="match status" value="1"/>
</dbReference>
<reference evidence="3" key="1">
    <citation type="submission" date="2023-06" db="EMBL/GenBank/DDBJ databases">
        <authorList>
            <person name="Kurt Z."/>
        </authorList>
    </citation>
    <scope>NUCLEOTIDE SEQUENCE</scope>
</reference>
<organism evidence="3">
    <name type="scientific">Hexamita inflata</name>
    <dbReference type="NCBI Taxonomy" id="28002"/>
    <lineage>
        <taxon>Eukaryota</taxon>
        <taxon>Metamonada</taxon>
        <taxon>Diplomonadida</taxon>
        <taxon>Hexamitidae</taxon>
        <taxon>Hexamitinae</taxon>
        <taxon>Hexamita</taxon>
    </lineage>
</organism>
<dbReference type="EMBL" id="CATOUU010000380">
    <property type="protein sequence ID" value="CAI9927065.1"/>
    <property type="molecule type" value="Genomic_DNA"/>
</dbReference>
<keyword evidence="3" id="KW-0238">DNA-binding</keyword>
<dbReference type="InterPro" id="IPR017884">
    <property type="entry name" value="SANT_dom"/>
</dbReference>
<dbReference type="GO" id="GO:0003677">
    <property type="term" value="F:DNA binding"/>
    <property type="evidence" value="ECO:0007669"/>
    <property type="project" value="UniProtKB-KW"/>
</dbReference>
<evidence type="ECO:0000259" key="2">
    <source>
        <dbReference type="PROSITE" id="PS51293"/>
    </source>
</evidence>
<evidence type="ECO:0000313" key="4">
    <source>
        <dbReference type="EMBL" id="CAL5971870.1"/>
    </source>
</evidence>
<evidence type="ECO:0000313" key="5">
    <source>
        <dbReference type="Proteomes" id="UP001642409"/>
    </source>
</evidence>
<keyword evidence="5" id="KW-1185">Reference proteome</keyword>
<evidence type="ECO:0000313" key="3">
    <source>
        <dbReference type="EMBL" id="CAI9927065.1"/>
    </source>
</evidence>
<accession>A0AA86NVN9</accession>
<comment type="caution">
    <text evidence="3">The sequence shown here is derived from an EMBL/GenBank/DDBJ whole genome shotgun (WGS) entry which is preliminary data.</text>
</comment>
<dbReference type="Gene3D" id="1.10.10.60">
    <property type="entry name" value="Homeodomain-like"/>
    <property type="match status" value="2"/>
</dbReference>
<reference evidence="4 5" key="2">
    <citation type="submission" date="2024-07" db="EMBL/GenBank/DDBJ databases">
        <authorList>
            <person name="Akdeniz Z."/>
        </authorList>
    </citation>
    <scope>NUCLEOTIDE SEQUENCE [LARGE SCALE GENOMIC DNA]</scope>
</reference>
<dbReference type="PROSITE" id="PS51293">
    <property type="entry name" value="SANT"/>
    <property type="match status" value="1"/>
</dbReference>
<dbReference type="InterPro" id="IPR009057">
    <property type="entry name" value="Homeodomain-like_sf"/>
</dbReference>